<dbReference type="InterPro" id="IPR040092">
    <property type="entry name" value="TBRG1"/>
</dbReference>
<feature type="compositionally biased region" description="Basic and acidic residues" evidence="4">
    <location>
        <begin position="397"/>
        <end position="429"/>
    </location>
</feature>
<dbReference type="InterPro" id="IPR003889">
    <property type="entry name" value="FYrich_C"/>
</dbReference>
<dbReference type="PROSITE" id="PS51542">
    <property type="entry name" value="FYRN"/>
    <property type="match status" value="1"/>
</dbReference>
<feature type="compositionally biased region" description="Basic residues" evidence="4">
    <location>
        <begin position="430"/>
        <end position="443"/>
    </location>
</feature>
<dbReference type="GO" id="GO:0006355">
    <property type="term" value="P:regulation of DNA-templated transcription"/>
    <property type="evidence" value="ECO:0007669"/>
    <property type="project" value="InterPro"/>
</dbReference>
<dbReference type="InParanoid" id="A0A7M7NAF6"/>
<feature type="compositionally biased region" description="Polar residues" evidence="4">
    <location>
        <begin position="692"/>
        <end position="705"/>
    </location>
</feature>
<evidence type="ECO:0000259" key="5">
    <source>
        <dbReference type="PROSITE" id="PS51913"/>
    </source>
</evidence>
<dbReference type="InterPro" id="IPR007759">
    <property type="entry name" value="Asxl_HARE-HTH"/>
</dbReference>
<reference evidence="6" key="2">
    <citation type="submission" date="2021-01" db="UniProtKB">
        <authorList>
            <consortium name="EnsemblMetazoa"/>
        </authorList>
    </citation>
    <scope>IDENTIFICATION</scope>
</reference>
<name>A0A7M7NAF6_STRPU</name>
<reference evidence="7" key="1">
    <citation type="submission" date="2015-02" db="EMBL/GenBank/DDBJ databases">
        <title>Genome sequencing for Strongylocentrotus purpuratus.</title>
        <authorList>
            <person name="Murali S."/>
            <person name="Liu Y."/>
            <person name="Vee V."/>
            <person name="English A."/>
            <person name="Wang M."/>
            <person name="Skinner E."/>
            <person name="Han Y."/>
            <person name="Muzny D.M."/>
            <person name="Worley K.C."/>
            <person name="Gibbs R.A."/>
        </authorList>
    </citation>
    <scope>NUCLEOTIDE SEQUENCE</scope>
</reference>
<dbReference type="EnsemblMetazoa" id="XM_030977910">
    <property type="protein sequence ID" value="XP_030833770"/>
    <property type="gene ID" value="LOC584848"/>
</dbReference>
<dbReference type="PROSITE" id="PS51543">
    <property type="entry name" value="FYRC"/>
    <property type="match status" value="1"/>
</dbReference>
<protein>
    <recommendedName>
        <fullName evidence="5">HTH HARE-type domain-containing protein</fullName>
    </recommendedName>
</protein>
<keyword evidence="7" id="KW-1185">Reference proteome</keyword>
<organism evidence="6 7">
    <name type="scientific">Strongylocentrotus purpuratus</name>
    <name type="common">Purple sea urchin</name>
    <dbReference type="NCBI Taxonomy" id="7668"/>
    <lineage>
        <taxon>Eukaryota</taxon>
        <taxon>Metazoa</taxon>
        <taxon>Echinodermata</taxon>
        <taxon>Eleutherozoa</taxon>
        <taxon>Echinozoa</taxon>
        <taxon>Echinoidea</taxon>
        <taxon>Euechinoidea</taxon>
        <taxon>Echinacea</taxon>
        <taxon>Camarodonta</taxon>
        <taxon>Echinidea</taxon>
        <taxon>Strongylocentrotidae</taxon>
        <taxon>Strongylocentrotus</taxon>
    </lineage>
</organism>
<dbReference type="InterPro" id="IPR056515">
    <property type="entry name" value="INO80E_N"/>
</dbReference>
<dbReference type="Gene3D" id="3.30.160.360">
    <property type="match status" value="1"/>
</dbReference>
<dbReference type="Pfam" id="PF05965">
    <property type="entry name" value="FYRC"/>
    <property type="match status" value="1"/>
</dbReference>
<evidence type="ECO:0000313" key="7">
    <source>
        <dbReference type="Proteomes" id="UP000007110"/>
    </source>
</evidence>
<dbReference type="KEGG" id="spu:584848"/>
<feature type="domain" description="HTH HARE-type" evidence="5">
    <location>
        <begin position="195"/>
        <end position="265"/>
    </location>
</feature>
<evidence type="ECO:0000256" key="2">
    <source>
        <dbReference type="ARBA" id="ARBA00023163"/>
    </source>
</evidence>
<evidence type="ECO:0000313" key="6">
    <source>
        <dbReference type="EnsemblMetazoa" id="XP_030833770"/>
    </source>
</evidence>
<keyword evidence="2" id="KW-0804">Transcription</keyword>
<evidence type="ECO:0000256" key="3">
    <source>
        <dbReference type="ARBA" id="ARBA00023242"/>
    </source>
</evidence>
<dbReference type="OrthoDB" id="285793at2759"/>
<dbReference type="Pfam" id="PF24237">
    <property type="entry name" value="INO80E"/>
    <property type="match status" value="1"/>
</dbReference>
<dbReference type="PANTHER" id="PTHR22715:SF0">
    <property type="entry name" value="TRANSFORMING GROWTH FACTOR BETA REGULATOR 1"/>
    <property type="match status" value="1"/>
</dbReference>
<proteinExistence type="predicted"/>
<dbReference type="PROSITE" id="PS51913">
    <property type="entry name" value="HTH_HARE"/>
    <property type="match status" value="1"/>
</dbReference>
<evidence type="ECO:0000256" key="1">
    <source>
        <dbReference type="ARBA" id="ARBA00004123"/>
    </source>
</evidence>
<dbReference type="Pfam" id="PF05964">
    <property type="entry name" value="FYRN"/>
    <property type="match status" value="1"/>
</dbReference>
<feature type="region of interest" description="Disordered" evidence="4">
    <location>
        <begin position="665"/>
        <end position="705"/>
    </location>
</feature>
<dbReference type="Pfam" id="PF05066">
    <property type="entry name" value="HARE-HTH"/>
    <property type="match status" value="1"/>
</dbReference>
<dbReference type="InterPro" id="IPR003888">
    <property type="entry name" value="FYrich_N"/>
</dbReference>
<accession>A0A7M7NAF6</accession>
<dbReference type="GeneID" id="584848"/>
<dbReference type="SMART" id="SM00541">
    <property type="entry name" value="FYRN"/>
    <property type="match status" value="1"/>
</dbReference>
<feature type="compositionally biased region" description="Low complexity" evidence="4">
    <location>
        <begin position="668"/>
        <end position="691"/>
    </location>
</feature>
<sequence length="735" mass="81305">MSDKRRKEERQKLRIMQQPPAPNLDHQIITTNHDLSQLVPSFLGPSIPQQAPATRGNPAQNVAASTVLVSAYNMSPMMSAAGTPRMSFAGNMVPPNTSAAGGIRLPLMSPVGMHGLPPGPRTPDGQPLLSPMGAFPGYPYQPVMPPLESPTSLLQARLQHSPGFPFPQHGAMHPQVFFSGYDDQGGQRAPPIDKMSWLDAAEIILEEAQQPLHLKDIKQRIVEQGLVGPNARSSLETLMHRDAQKGSKRFVKLDELIGVFRLMTAEERKAARRSNKKAPKQTAPKTAAPPPTTAVVTTTTTTAMVAAEATTEPTTVKSPTAAAQAERNAKFKRKSQNLRRLIKAMVFENAALCDEVSRTEAKLPRARAERRFLLLRLLHYQSLTGKPLLDTDQQPTVKKEKETEKKETEKMGRKEKTEKVARKEKDRERKKVKNRHKHKKNKKASKDADKKLEAQNQLKKKKPSSSLKRHILPIPLNDAGQPIYPIVQGSLTVHSLGKVLPDKVTFHSDRFIYPAGFHSTRVYGNMNDPKEKCVYTCKILNCEGEAIFEISDDRVPPTILSASSATKCHRKLLQAVNKAFGEDIVNESRDRSQEFFGFSHPTIQNLIQSLPGATQCMAYRWLRFEECKPEEREKIAHWYESDPTVCFDALRSAYKKKMDEKQATVQVSTSTSTPPTSSTSTTISTSISSTTLSVPASTTSSESHNLRSLLTSAPIVTIQQSISARLDGFSGGDGN</sequence>
<comment type="subcellular location">
    <subcellularLocation>
        <location evidence="1">Nucleus</location>
    </subcellularLocation>
</comment>
<feature type="compositionally biased region" description="Basic and acidic residues" evidence="4">
    <location>
        <begin position="444"/>
        <end position="453"/>
    </location>
</feature>
<dbReference type="Proteomes" id="UP000007110">
    <property type="component" value="Unassembled WGS sequence"/>
</dbReference>
<feature type="compositionally biased region" description="Basic and acidic residues" evidence="4">
    <location>
        <begin position="1"/>
        <end position="12"/>
    </location>
</feature>
<feature type="compositionally biased region" description="Basic residues" evidence="4">
    <location>
        <begin position="270"/>
        <end position="279"/>
    </location>
</feature>
<feature type="region of interest" description="Disordered" evidence="4">
    <location>
        <begin position="268"/>
        <end position="294"/>
    </location>
</feature>
<dbReference type="GO" id="GO:0005634">
    <property type="term" value="C:nucleus"/>
    <property type="evidence" value="ECO:0000318"/>
    <property type="project" value="GO_Central"/>
</dbReference>
<feature type="compositionally biased region" description="Low complexity" evidence="4">
    <location>
        <begin position="308"/>
        <end position="317"/>
    </location>
</feature>
<feature type="region of interest" description="Disordered" evidence="4">
    <location>
        <begin position="387"/>
        <end position="468"/>
    </location>
</feature>
<evidence type="ECO:0000256" key="4">
    <source>
        <dbReference type="SAM" id="MobiDB-lite"/>
    </source>
</evidence>
<dbReference type="AlphaFoldDB" id="A0A7M7NAF6"/>
<feature type="region of interest" description="Disordered" evidence="4">
    <location>
        <begin position="308"/>
        <end position="331"/>
    </location>
</feature>
<feature type="region of interest" description="Disordered" evidence="4">
    <location>
        <begin position="1"/>
        <end position="24"/>
    </location>
</feature>
<feature type="compositionally biased region" description="Basic residues" evidence="4">
    <location>
        <begin position="458"/>
        <end position="468"/>
    </location>
</feature>
<dbReference type="PANTHER" id="PTHR22715">
    <property type="entry name" value="TRANSFORMING GROWTH FACTOR BETA REGULATED GENE 1"/>
    <property type="match status" value="1"/>
</dbReference>
<keyword evidence="3" id="KW-0539">Nucleus</keyword>
<dbReference type="OMA" id="SINFEAY"/>
<dbReference type="GO" id="GO:0051726">
    <property type="term" value="P:regulation of cell cycle"/>
    <property type="evidence" value="ECO:0000318"/>
    <property type="project" value="GO_Central"/>
</dbReference>
<dbReference type="RefSeq" id="XP_030833770.1">
    <property type="nucleotide sequence ID" value="XM_030977910.1"/>
</dbReference>